<accession>A0A0C9TJC0</accession>
<dbReference type="EMBL" id="KN819336">
    <property type="protein sequence ID" value="KIJ15680.1"/>
    <property type="molecule type" value="Genomic_DNA"/>
</dbReference>
<gene>
    <name evidence="3" type="ORF">PAXINDRAFT_11793</name>
</gene>
<reference evidence="4" key="2">
    <citation type="submission" date="2015-01" db="EMBL/GenBank/DDBJ databases">
        <title>Evolutionary Origins and Diversification of the Mycorrhizal Mutualists.</title>
        <authorList>
            <consortium name="DOE Joint Genome Institute"/>
            <consortium name="Mycorrhizal Genomics Consortium"/>
            <person name="Kohler A."/>
            <person name="Kuo A."/>
            <person name="Nagy L.G."/>
            <person name="Floudas D."/>
            <person name="Copeland A."/>
            <person name="Barry K.W."/>
            <person name="Cichocki N."/>
            <person name="Veneault-Fourrey C."/>
            <person name="LaButti K."/>
            <person name="Lindquist E.A."/>
            <person name="Lipzen A."/>
            <person name="Lundell T."/>
            <person name="Morin E."/>
            <person name="Murat C."/>
            <person name="Riley R."/>
            <person name="Ohm R."/>
            <person name="Sun H."/>
            <person name="Tunlid A."/>
            <person name="Henrissat B."/>
            <person name="Grigoriev I.V."/>
            <person name="Hibbett D.S."/>
            <person name="Martin F."/>
        </authorList>
    </citation>
    <scope>NUCLEOTIDE SEQUENCE [LARGE SCALE GENOMIC DNA]</scope>
    <source>
        <strain evidence="4">ATCC 200175</strain>
    </source>
</reference>
<feature type="signal peptide" evidence="2">
    <location>
        <begin position="1"/>
        <end position="22"/>
    </location>
</feature>
<dbReference type="HOGENOM" id="CLU_047862_0_0_1"/>
<dbReference type="OrthoDB" id="2612212at2759"/>
<sequence>MSILGRSRWVSMLLLYIVPSHNIDTRYFHQGYQAGHLVQEQVYGPPGSEHHHDNGSPIPPYGYAIVDGSGSANIRNPTSIEISTSFNETAAVSSMASVPAALNYPYGLYRRVPPRMAFPTSIASWSAATYDGSHVGQVWPPGLNYDQGRDVFPSNGGAAFGSSNAAPWLVSPFLAPVAEQQTTGFDHSFYGQYTGNFSHHRSLEDAQHTVHTPTPPSFPHYNSFSSPPYHSPQQSPSVGSDGRQYYGVYLPQNNSTTAPRRRKGPPRAIECEGLRMDEEELLEGRMAPNGKIIVHQCRWEEDLSPCHLWIKGDKSWINDHIQKWHGGKPGGDKLKVVCRWSTCQEKMLKESISRHVVTRHLGEKWKCQGCREEIVRKDVYERHASKEGCRDAGALIMYYADARVIDARAALAEGGGYADA</sequence>
<feature type="region of interest" description="Disordered" evidence="1">
    <location>
        <begin position="204"/>
        <end position="243"/>
    </location>
</feature>
<dbReference type="Proteomes" id="UP000053647">
    <property type="component" value="Unassembled WGS sequence"/>
</dbReference>
<protein>
    <recommendedName>
        <fullName evidence="5">C2H2-type domain-containing protein</fullName>
    </recommendedName>
</protein>
<evidence type="ECO:0008006" key="5">
    <source>
        <dbReference type="Google" id="ProtNLM"/>
    </source>
</evidence>
<feature type="chain" id="PRO_5002203815" description="C2H2-type domain-containing protein" evidence="2">
    <location>
        <begin position="23"/>
        <end position="420"/>
    </location>
</feature>
<name>A0A0C9TJC0_PAXIN</name>
<evidence type="ECO:0000256" key="2">
    <source>
        <dbReference type="SAM" id="SignalP"/>
    </source>
</evidence>
<dbReference type="AlphaFoldDB" id="A0A0C9TJC0"/>
<keyword evidence="2" id="KW-0732">Signal</keyword>
<proteinExistence type="predicted"/>
<evidence type="ECO:0000256" key="1">
    <source>
        <dbReference type="SAM" id="MobiDB-lite"/>
    </source>
</evidence>
<organism evidence="3 4">
    <name type="scientific">Paxillus involutus ATCC 200175</name>
    <dbReference type="NCBI Taxonomy" id="664439"/>
    <lineage>
        <taxon>Eukaryota</taxon>
        <taxon>Fungi</taxon>
        <taxon>Dikarya</taxon>
        <taxon>Basidiomycota</taxon>
        <taxon>Agaricomycotina</taxon>
        <taxon>Agaricomycetes</taxon>
        <taxon>Agaricomycetidae</taxon>
        <taxon>Boletales</taxon>
        <taxon>Paxilineae</taxon>
        <taxon>Paxillaceae</taxon>
        <taxon>Paxillus</taxon>
    </lineage>
</organism>
<reference evidence="3 4" key="1">
    <citation type="submission" date="2014-06" db="EMBL/GenBank/DDBJ databases">
        <authorList>
            <consortium name="DOE Joint Genome Institute"/>
            <person name="Kuo A."/>
            <person name="Kohler A."/>
            <person name="Nagy L.G."/>
            <person name="Floudas D."/>
            <person name="Copeland A."/>
            <person name="Barry K.W."/>
            <person name="Cichocki N."/>
            <person name="Veneault-Fourrey C."/>
            <person name="LaButti K."/>
            <person name="Lindquist E.A."/>
            <person name="Lipzen A."/>
            <person name="Lundell T."/>
            <person name="Morin E."/>
            <person name="Murat C."/>
            <person name="Sun H."/>
            <person name="Tunlid A."/>
            <person name="Henrissat B."/>
            <person name="Grigoriev I.V."/>
            <person name="Hibbett D.S."/>
            <person name="Martin F."/>
            <person name="Nordberg H.P."/>
            <person name="Cantor M.N."/>
            <person name="Hua S.X."/>
        </authorList>
    </citation>
    <scope>NUCLEOTIDE SEQUENCE [LARGE SCALE GENOMIC DNA]</scope>
    <source>
        <strain evidence="3 4">ATCC 200175</strain>
    </source>
</reference>
<evidence type="ECO:0000313" key="4">
    <source>
        <dbReference type="Proteomes" id="UP000053647"/>
    </source>
</evidence>
<evidence type="ECO:0000313" key="3">
    <source>
        <dbReference type="EMBL" id="KIJ15680.1"/>
    </source>
</evidence>
<feature type="compositionally biased region" description="Low complexity" evidence="1">
    <location>
        <begin position="223"/>
        <end position="237"/>
    </location>
</feature>
<keyword evidence="4" id="KW-1185">Reference proteome</keyword>